<evidence type="ECO:0000256" key="3">
    <source>
        <dbReference type="ARBA" id="ARBA00022475"/>
    </source>
</evidence>
<dbReference type="PROSITE" id="PS50928">
    <property type="entry name" value="ABC_TM1"/>
    <property type="match status" value="1"/>
</dbReference>
<dbReference type="Proteomes" id="UP001527202">
    <property type="component" value="Unassembled WGS sequence"/>
</dbReference>
<dbReference type="GeneID" id="95375969"/>
<dbReference type="Proteomes" id="UP000288943">
    <property type="component" value="Chromosome"/>
</dbReference>
<dbReference type="InterPro" id="IPR035906">
    <property type="entry name" value="MetI-like_sf"/>
</dbReference>
<evidence type="ECO:0000256" key="2">
    <source>
        <dbReference type="ARBA" id="ARBA00022448"/>
    </source>
</evidence>
<keyword evidence="2 7" id="KW-0813">Transport</keyword>
<dbReference type="RefSeq" id="WP_042227779.1">
    <property type="nucleotide sequence ID" value="NZ_CP026520.1"/>
</dbReference>
<comment type="similarity">
    <text evidence="7">Belongs to the binding-protein-dependent transport system permease family.</text>
</comment>
<feature type="transmembrane region" description="Helical" evidence="7">
    <location>
        <begin position="208"/>
        <end position="227"/>
    </location>
</feature>
<evidence type="ECO:0000256" key="5">
    <source>
        <dbReference type="ARBA" id="ARBA00022989"/>
    </source>
</evidence>
<evidence type="ECO:0000256" key="7">
    <source>
        <dbReference type="RuleBase" id="RU363032"/>
    </source>
</evidence>
<dbReference type="GO" id="GO:0055085">
    <property type="term" value="P:transmembrane transport"/>
    <property type="evidence" value="ECO:0007669"/>
    <property type="project" value="InterPro"/>
</dbReference>
<reference evidence="10 11" key="1">
    <citation type="submission" date="2018-01" db="EMBL/GenBank/DDBJ databases">
        <title>The whole genome sequencing and assembly of Paenibacillus chitinolyticus KCCM 41400 strain.</title>
        <authorList>
            <person name="Kim J.-Y."/>
            <person name="Park M.-K."/>
            <person name="Lee Y.-J."/>
            <person name="Yi H."/>
            <person name="Bahn Y.-S."/>
            <person name="Kim J.F."/>
            <person name="Lee D.-W."/>
        </authorList>
    </citation>
    <scope>NUCLEOTIDE SEQUENCE [LARGE SCALE GENOMIC DNA]</scope>
    <source>
        <strain evidence="10 11">KCCM 41400</strain>
    </source>
</reference>
<keyword evidence="6 7" id="KW-0472">Membrane</keyword>
<dbReference type="PANTHER" id="PTHR43227">
    <property type="entry name" value="BLL4140 PROTEIN"/>
    <property type="match status" value="1"/>
</dbReference>
<evidence type="ECO:0000313" key="9">
    <source>
        <dbReference type="EMBL" id="MCY9598602.1"/>
    </source>
</evidence>
<dbReference type="Pfam" id="PF00528">
    <property type="entry name" value="BPD_transp_1"/>
    <property type="match status" value="1"/>
</dbReference>
<feature type="transmembrane region" description="Helical" evidence="7">
    <location>
        <begin position="12"/>
        <end position="40"/>
    </location>
</feature>
<evidence type="ECO:0000313" key="10">
    <source>
        <dbReference type="EMBL" id="QAV18771.1"/>
    </source>
</evidence>
<feature type="transmembrane region" description="Helical" evidence="7">
    <location>
        <begin position="267"/>
        <end position="292"/>
    </location>
</feature>
<dbReference type="PANTHER" id="PTHR43227:SF11">
    <property type="entry name" value="BLL4140 PROTEIN"/>
    <property type="match status" value="1"/>
</dbReference>
<keyword evidence="12" id="KW-1185">Reference proteome</keyword>
<feature type="transmembrane region" description="Helical" evidence="7">
    <location>
        <begin position="110"/>
        <end position="130"/>
    </location>
</feature>
<reference evidence="9 12" key="2">
    <citation type="submission" date="2022-05" db="EMBL/GenBank/DDBJ databases">
        <title>Genome Sequencing of Bee-Associated Microbes.</title>
        <authorList>
            <person name="Dunlap C."/>
        </authorList>
    </citation>
    <scope>NUCLEOTIDE SEQUENCE [LARGE SCALE GENOMIC DNA]</scope>
    <source>
        <strain evidence="9 12">NRRL B-23120</strain>
    </source>
</reference>
<keyword evidence="3" id="KW-1003">Cell membrane</keyword>
<evidence type="ECO:0000256" key="4">
    <source>
        <dbReference type="ARBA" id="ARBA00022692"/>
    </source>
</evidence>
<keyword evidence="4 7" id="KW-0812">Transmembrane</keyword>
<feature type="transmembrane region" description="Helical" evidence="7">
    <location>
        <begin position="72"/>
        <end position="98"/>
    </location>
</feature>
<dbReference type="InterPro" id="IPR050809">
    <property type="entry name" value="UgpAE/MalFG_permease"/>
</dbReference>
<proteinExistence type="inferred from homology"/>
<organism evidence="10 11">
    <name type="scientific">Paenibacillus chitinolyticus</name>
    <dbReference type="NCBI Taxonomy" id="79263"/>
    <lineage>
        <taxon>Bacteria</taxon>
        <taxon>Bacillati</taxon>
        <taxon>Bacillota</taxon>
        <taxon>Bacilli</taxon>
        <taxon>Bacillales</taxon>
        <taxon>Paenibacillaceae</taxon>
        <taxon>Paenibacillus</taxon>
    </lineage>
</organism>
<evidence type="ECO:0000259" key="8">
    <source>
        <dbReference type="PROSITE" id="PS50928"/>
    </source>
</evidence>
<comment type="subcellular location">
    <subcellularLocation>
        <location evidence="1 7">Cell membrane</location>
        <topology evidence="1 7">Multi-pass membrane protein</topology>
    </subcellularLocation>
</comment>
<dbReference type="GO" id="GO:0005886">
    <property type="term" value="C:plasma membrane"/>
    <property type="evidence" value="ECO:0007669"/>
    <property type="project" value="UniProtKB-SubCell"/>
</dbReference>
<evidence type="ECO:0000256" key="1">
    <source>
        <dbReference type="ARBA" id="ARBA00004651"/>
    </source>
</evidence>
<dbReference type="SUPFAM" id="SSF161098">
    <property type="entry name" value="MetI-like"/>
    <property type="match status" value="1"/>
</dbReference>
<dbReference type="EMBL" id="JAMDMJ010000033">
    <property type="protein sequence ID" value="MCY9598602.1"/>
    <property type="molecule type" value="Genomic_DNA"/>
</dbReference>
<dbReference type="CDD" id="cd06261">
    <property type="entry name" value="TM_PBP2"/>
    <property type="match status" value="1"/>
</dbReference>
<sequence>MHTRFRTWRREWPLHLMVVPGLIIVIIFSYIPMAGIMMAFQKFIPSKGLFGSPFVGLKNFRFLMEYPDIGQIFFNTLFIATMKIAAGLIVPITIAILLNELSRQWIKRTFQTLVYLPHFMSWVLLSGILIDVLSPSSGIVNQLLGVFGVQPVFFLGDNAWFPYVMVVSDVWKEFGFGTIVYLAALTGINPSLYEAAEMDGAGRWKQTLYITLPGMMPIIVLMLTLNIGNVLNAGFDQIFNLYSPQVYESADIIDTFVFRMGVQQSQFGFATAVGLLKSIVSFVLISVSYLLAYRFANYRIF</sequence>
<evidence type="ECO:0000256" key="6">
    <source>
        <dbReference type="ARBA" id="ARBA00023136"/>
    </source>
</evidence>
<keyword evidence="5 7" id="KW-1133">Transmembrane helix</keyword>
<feature type="transmembrane region" description="Helical" evidence="7">
    <location>
        <begin position="174"/>
        <end position="196"/>
    </location>
</feature>
<dbReference type="InterPro" id="IPR000515">
    <property type="entry name" value="MetI-like"/>
</dbReference>
<dbReference type="KEGG" id="pchi:PC41400_14225"/>
<dbReference type="EMBL" id="CP026520">
    <property type="protein sequence ID" value="QAV18771.1"/>
    <property type="molecule type" value="Genomic_DNA"/>
</dbReference>
<dbReference type="OrthoDB" id="9785836at2"/>
<evidence type="ECO:0000313" key="11">
    <source>
        <dbReference type="Proteomes" id="UP000288943"/>
    </source>
</evidence>
<accession>A0A410WX09</accession>
<gene>
    <name evidence="9" type="ORF">M5X16_22885</name>
    <name evidence="10" type="ORF">PC41400_14225</name>
</gene>
<dbReference type="AlphaFoldDB" id="A0A410WX09"/>
<name>A0A410WX09_9BACL</name>
<evidence type="ECO:0000313" key="12">
    <source>
        <dbReference type="Proteomes" id="UP001527202"/>
    </source>
</evidence>
<dbReference type="Gene3D" id="1.10.3720.10">
    <property type="entry name" value="MetI-like"/>
    <property type="match status" value="1"/>
</dbReference>
<protein>
    <submittedName>
        <fullName evidence="9">ABC transporter permease subunit</fullName>
    </submittedName>
    <submittedName>
        <fullName evidence="10">Sugar ABC transporter permease</fullName>
    </submittedName>
</protein>
<feature type="domain" description="ABC transmembrane type-1" evidence="8">
    <location>
        <begin position="73"/>
        <end position="288"/>
    </location>
</feature>